<sequence length="165" mass="17496">MLHGSVTLHTSLGDIKLELLMETPLATENFLALAASGYYDGTCFHRNIPGFIVQGGDPEGSGSGGKSVWGKPFPDEIVPGIGHSARGTISCANAGPDTNGSQFFIAYAPQPQLDGTNTVFGRVIDGFDVLDVMERVPSNDDDRPLRDIVIDSVTIHANPIAEQQA</sequence>
<dbReference type="STRING" id="461836.A0A0L0DMK8"/>
<dbReference type="EMBL" id="GL349437">
    <property type="protein sequence ID" value="KNC53505.1"/>
    <property type="molecule type" value="Genomic_DNA"/>
</dbReference>
<evidence type="ECO:0000256" key="3">
    <source>
        <dbReference type="ARBA" id="ARBA00023235"/>
    </source>
</evidence>
<comment type="catalytic activity">
    <reaction evidence="1 4">
        <text>[protein]-peptidylproline (omega=180) = [protein]-peptidylproline (omega=0)</text>
        <dbReference type="Rhea" id="RHEA:16237"/>
        <dbReference type="Rhea" id="RHEA-COMP:10747"/>
        <dbReference type="Rhea" id="RHEA-COMP:10748"/>
        <dbReference type="ChEBI" id="CHEBI:83833"/>
        <dbReference type="ChEBI" id="CHEBI:83834"/>
        <dbReference type="EC" id="5.2.1.8"/>
    </reaction>
</comment>
<dbReference type="SUPFAM" id="SSF50891">
    <property type="entry name" value="Cyclophilin-like"/>
    <property type="match status" value="1"/>
</dbReference>
<keyword evidence="3 4" id="KW-0413">Isomerase</keyword>
<gene>
    <name evidence="6" type="ORF">AMSG_01218</name>
</gene>
<dbReference type="InterPro" id="IPR029000">
    <property type="entry name" value="Cyclophilin-like_dom_sf"/>
</dbReference>
<proteinExistence type="inferred from homology"/>
<dbReference type="GO" id="GO:0006457">
    <property type="term" value="P:protein folding"/>
    <property type="evidence" value="ECO:0007669"/>
    <property type="project" value="InterPro"/>
</dbReference>
<comment type="similarity">
    <text evidence="4">Belongs to the cyclophilin-type PPIase family.</text>
</comment>
<dbReference type="PRINTS" id="PR00153">
    <property type="entry name" value="CSAPPISMRASE"/>
</dbReference>
<evidence type="ECO:0000256" key="2">
    <source>
        <dbReference type="ARBA" id="ARBA00023110"/>
    </source>
</evidence>
<dbReference type="PIRSF" id="PIRSF001467">
    <property type="entry name" value="Peptidylpro_ismrse"/>
    <property type="match status" value="1"/>
</dbReference>
<protein>
    <recommendedName>
        <fullName evidence="4">Peptidyl-prolyl cis-trans isomerase</fullName>
        <shortName evidence="4">PPIase</shortName>
        <ecNumber evidence="4">5.2.1.8</ecNumber>
    </recommendedName>
</protein>
<evidence type="ECO:0000256" key="1">
    <source>
        <dbReference type="ARBA" id="ARBA00000971"/>
    </source>
</evidence>
<dbReference type="PROSITE" id="PS00170">
    <property type="entry name" value="CSA_PPIASE_1"/>
    <property type="match status" value="1"/>
</dbReference>
<dbReference type="OMA" id="FHEATPK"/>
<dbReference type="PROSITE" id="PS50072">
    <property type="entry name" value="CSA_PPIASE_2"/>
    <property type="match status" value="1"/>
</dbReference>
<name>A0A0L0DMK8_THETB</name>
<dbReference type="PANTHER" id="PTHR45625">
    <property type="entry name" value="PEPTIDYL-PROLYL CIS-TRANS ISOMERASE-RELATED"/>
    <property type="match status" value="1"/>
</dbReference>
<evidence type="ECO:0000259" key="5">
    <source>
        <dbReference type="PROSITE" id="PS50072"/>
    </source>
</evidence>
<keyword evidence="2 4" id="KW-0697">Rotamase</keyword>
<dbReference type="PANTHER" id="PTHR45625:SF2">
    <property type="entry name" value="PEPTIDYL-PROLYL CIS-TRANS ISOMERASE-LIKE 3"/>
    <property type="match status" value="1"/>
</dbReference>
<reference evidence="6 7" key="1">
    <citation type="submission" date="2010-05" db="EMBL/GenBank/DDBJ databases">
        <title>The Genome Sequence of Thecamonas trahens ATCC 50062.</title>
        <authorList>
            <consortium name="The Broad Institute Genome Sequencing Platform"/>
            <person name="Russ C."/>
            <person name="Cuomo C."/>
            <person name="Shea T."/>
            <person name="Young S.K."/>
            <person name="Zeng Q."/>
            <person name="Koehrsen M."/>
            <person name="Haas B."/>
            <person name="Borodovsky M."/>
            <person name="Guigo R."/>
            <person name="Alvarado L."/>
            <person name="Berlin A."/>
            <person name="Bochicchio J."/>
            <person name="Borenstein D."/>
            <person name="Chapman S."/>
            <person name="Chen Z."/>
            <person name="Freedman E."/>
            <person name="Gellesch M."/>
            <person name="Goldberg J."/>
            <person name="Griggs A."/>
            <person name="Gujja S."/>
            <person name="Heilman E."/>
            <person name="Heiman D."/>
            <person name="Hepburn T."/>
            <person name="Howarth C."/>
            <person name="Jen D."/>
            <person name="Larson L."/>
            <person name="Mehta T."/>
            <person name="Park D."/>
            <person name="Pearson M."/>
            <person name="Roberts A."/>
            <person name="Saif S."/>
            <person name="Shenoy N."/>
            <person name="Sisk P."/>
            <person name="Stolte C."/>
            <person name="Sykes S."/>
            <person name="Thomson T."/>
            <person name="Walk T."/>
            <person name="White J."/>
            <person name="Yandava C."/>
            <person name="Burger G."/>
            <person name="Gray M.W."/>
            <person name="Holland P.W.H."/>
            <person name="King N."/>
            <person name="Lang F.B.F."/>
            <person name="Roger A.J."/>
            <person name="Ruiz-Trillo I."/>
            <person name="Lander E."/>
            <person name="Nusbaum C."/>
        </authorList>
    </citation>
    <scope>NUCLEOTIDE SEQUENCE [LARGE SCALE GENOMIC DNA]</scope>
    <source>
        <strain evidence="6 7">ATCC 50062</strain>
    </source>
</reference>
<dbReference type="RefSeq" id="XP_013761826.1">
    <property type="nucleotide sequence ID" value="XM_013906372.1"/>
</dbReference>
<feature type="domain" description="PPIase cyclophilin-type" evidence="5">
    <location>
        <begin position="2"/>
        <end position="155"/>
    </location>
</feature>
<dbReference type="GeneID" id="25560976"/>
<keyword evidence="7" id="KW-1185">Reference proteome</keyword>
<dbReference type="GO" id="GO:0003755">
    <property type="term" value="F:peptidyl-prolyl cis-trans isomerase activity"/>
    <property type="evidence" value="ECO:0007669"/>
    <property type="project" value="UniProtKB-UniRule"/>
</dbReference>
<dbReference type="Proteomes" id="UP000054408">
    <property type="component" value="Unassembled WGS sequence"/>
</dbReference>
<dbReference type="eggNOG" id="KOG0884">
    <property type="taxonomic scope" value="Eukaryota"/>
</dbReference>
<evidence type="ECO:0000256" key="4">
    <source>
        <dbReference type="RuleBase" id="RU363019"/>
    </source>
</evidence>
<dbReference type="Gene3D" id="2.40.100.10">
    <property type="entry name" value="Cyclophilin-like"/>
    <property type="match status" value="1"/>
</dbReference>
<evidence type="ECO:0000313" key="6">
    <source>
        <dbReference type="EMBL" id="KNC53505.1"/>
    </source>
</evidence>
<dbReference type="InterPro" id="IPR020892">
    <property type="entry name" value="Cyclophilin-type_PPIase_CS"/>
</dbReference>
<accession>A0A0L0DMK8</accession>
<dbReference type="InterPro" id="IPR024936">
    <property type="entry name" value="Cyclophilin-type_PPIase"/>
</dbReference>
<dbReference type="GO" id="GO:0071013">
    <property type="term" value="C:catalytic step 2 spliceosome"/>
    <property type="evidence" value="ECO:0007669"/>
    <property type="project" value="TreeGrafter"/>
</dbReference>
<dbReference type="Pfam" id="PF00160">
    <property type="entry name" value="Pro_isomerase"/>
    <property type="match status" value="1"/>
</dbReference>
<dbReference type="OrthoDB" id="271386at2759"/>
<organism evidence="6 7">
    <name type="scientific">Thecamonas trahens ATCC 50062</name>
    <dbReference type="NCBI Taxonomy" id="461836"/>
    <lineage>
        <taxon>Eukaryota</taxon>
        <taxon>Apusozoa</taxon>
        <taxon>Apusomonadida</taxon>
        <taxon>Apusomonadidae</taxon>
        <taxon>Thecamonas</taxon>
    </lineage>
</organism>
<dbReference type="InterPro" id="IPR044666">
    <property type="entry name" value="Cyclophilin_A-like"/>
</dbReference>
<evidence type="ECO:0000313" key="7">
    <source>
        <dbReference type="Proteomes" id="UP000054408"/>
    </source>
</evidence>
<comment type="function">
    <text evidence="4">PPIases accelerate the folding of proteins. It catalyzes the cis-trans isomerization of proline imidic peptide bonds in oligopeptides.</text>
</comment>
<dbReference type="EC" id="5.2.1.8" evidence="4"/>
<dbReference type="InterPro" id="IPR002130">
    <property type="entry name" value="Cyclophilin-type_PPIase_dom"/>
</dbReference>
<dbReference type="AlphaFoldDB" id="A0A0L0DMK8"/>